<sequence>MHTVKKILGLIGRKVDYSWSPLIHNTAADLLDLPFCYTIFNIGQHEEIPAALQGAKALGIAGFNVTIPYKQTVLASLDQLSPEAESVGAVNTIVLKEDRLEGYNTDIAGVARPLAVHADRISGKPAGIFGNGGAAMAAIEALSRNFSPSSIRLFVRDLHKGEQLAESLQNPRSRSLMEVFSMQDHEAIQNCRLLINATPVGTTGSGSAHLLSPESALLHNDQIIFDMVYNPLQTPLLAMAARAGATTIPGIEMLLAQAAQSFFIWTGRTMPVDTIRQNLLGQFSS</sequence>
<dbReference type="InterPro" id="IPR036291">
    <property type="entry name" value="NAD(P)-bd_dom_sf"/>
</dbReference>
<dbReference type="GO" id="GO:0004764">
    <property type="term" value="F:shikimate 3-dehydrogenase (NADP+) activity"/>
    <property type="evidence" value="ECO:0007669"/>
    <property type="project" value="UniProtKB-EC"/>
</dbReference>
<dbReference type="InterPro" id="IPR041121">
    <property type="entry name" value="SDH_C"/>
</dbReference>
<dbReference type="SUPFAM" id="SSF51735">
    <property type="entry name" value="NAD(P)-binding Rossmann-fold domains"/>
    <property type="match status" value="1"/>
</dbReference>
<dbReference type="SUPFAM" id="SSF53223">
    <property type="entry name" value="Aminoacid dehydrogenase-like, N-terminal domain"/>
    <property type="match status" value="1"/>
</dbReference>
<dbReference type="Gene3D" id="3.40.50.720">
    <property type="entry name" value="NAD(P)-binding Rossmann-like Domain"/>
    <property type="match status" value="1"/>
</dbReference>
<dbReference type="Pfam" id="PF08501">
    <property type="entry name" value="Shikimate_dh_N"/>
    <property type="match status" value="1"/>
</dbReference>
<keyword evidence="3 8" id="KW-0028">Amino-acid biosynthesis</keyword>
<comment type="similarity">
    <text evidence="8">Belongs to the shikimate dehydrogenase family.</text>
</comment>
<dbReference type="HAMAP" id="MF_00222">
    <property type="entry name" value="Shikimate_DH_AroE"/>
    <property type="match status" value="1"/>
</dbReference>
<dbReference type="RefSeq" id="WP_175187753.1">
    <property type="nucleotide sequence ID" value="NZ_JABVZQ010000019.1"/>
</dbReference>
<feature type="binding site" evidence="8">
    <location>
        <position position="250"/>
    </location>
    <ligand>
        <name>NADP(+)</name>
        <dbReference type="ChEBI" id="CHEBI:58349"/>
    </ligand>
</feature>
<evidence type="ECO:0000256" key="6">
    <source>
        <dbReference type="ARBA" id="ARBA00023141"/>
    </source>
</evidence>
<keyword evidence="12" id="KW-1185">Reference proteome</keyword>
<feature type="binding site" evidence="8">
    <location>
        <position position="106"/>
    </location>
    <ligand>
        <name>shikimate</name>
        <dbReference type="ChEBI" id="CHEBI:36208"/>
    </ligand>
</feature>
<accession>A0ABR9XT87</accession>
<dbReference type="NCBIfam" id="TIGR00507">
    <property type="entry name" value="aroE"/>
    <property type="match status" value="1"/>
</dbReference>
<evidence type="ECO:0000259" key="9">
    <source>
        <dbReference type="Pfam" id="PF08501"/>
    </source>
</evidence>
<dbReference type="Proteomes" id="UP000619838">
    <property type="component" value="Unassembled WGS sequence"/>
</dbReference>
<gene>
    <name evidence="8 11" type="primary">aroE</name>
    <name evidence="11" type="ORF">INT08_08765</name>
</gene>
<dbReference type="InterPro" id="IPR046346">
    <property type="entry name" value="Aminoacid_DH-like_N_sf"/>
</dbReference>
<dbReference type="InterPro" id="IPR011342">
    <property type="entry name" value="Shikimate_DH"/>
</dbReference>
<comment type="subunit">
    <text evidence="8">Homodimer.</text>
</comment>
<keyword evidence="5 8" id="KW-0560">Oxidoreductase</keyword>
<evidence type="ECO:0000256" key="8">
    <source>
        <dbReference type="HAMAP-Rule" id="MF_00222"/>
    </source>
</evidence>
<feature type="domain" description="Shikimate dehydrogenase substrate binding N-terminal" evidence="9">
    <location>
        <begin position="10"/>
        <end position="93"/>
    </location>
</feature>
<feature type="binding site" evidence="8">
    <location>
        <position position="229"/>
    </location>
    <ligand>
        <name>shikimate</name>
        <dbReference type="ChEBI" id="CHEBI:36208"/>
    </ligand>
</feature>
<evidence type="ECO:0000256" key="7">
    <source>
        <dbReference type="ARBA" id="ARBA00049442"/>
    </source>
</evidence>
<protein>
    <recommendedName>
        <fullName evidence="2 8">Shikimate dehydrogenase (NADP(+))</fullName>
        <shortName evidence="8">SDH</shortName>
        <ecNumber evidence="2 8">1.1.1.25</ecNumber>
    </recommendedName>
</protein>
<feature type="binding site" evidence="8">
    <location>
        <position position="257"/>
    </location>
    <ligand>
        <name>shikimate</name>
        <dbReference type="ChEBI" id="CHEBI:36208"/>
    </ligand>
</feature>
<feature type="binding site" evidence="8">
    <location>
        <position position="227"/>
    </location>
    <ligand>
        <name>NADP(+)</name>
        <dbReference type="ChEBI" id="CHEBI:58349"/>
    </ligand>
</feature>
<dbReference type="InterPro" id="IPR013708">
    <property type="entry name" value="Shikimate_DH-bd_N"/>
</dbReference>
<feature type="binding site" evidence="8">
    <location>
        <position position="66"/>
    </location>
    <ligand>
        <name>shikimate</name>
        <dbReference type="ChEBI" id="CHEBI:36208"/>
    </ligand>
</feature>
<reference evidence="11 12" key="1">
    <citation type="journal article" date="2020" name="Microorganisms">
        <title>Simultaneous Genome Sequencing of Prosthecochloris ethylica and Desulfuromonas acetoxidans within a Syntrophic Mixture Reveals Unique Pili and Protein Interactions.</title>
        <authorList>
            <person name="Kyndt J.A."/>
            <person name="Van Beeumen J.J."/>
            <person name="Meyer T.E."/>
        </authorList>
    </citation>
    <scope>NUCLEOTIDE SEQUENCE [LARGE SCALE GENOMIC DNA]</scope>
    <source>
        <strain evidence="11 12">N3</strain>
    </source>
</reference>
<evidence type="ECO:0000256" key="5">
    <source>
        <dbReference type="ARBA" id="ARBA00023002"/>
    </source>
</evidence>
<comment type="function">
    <text evidence="8">Involved in the biosynthesis of the chorismate, which leads to the biosynthesis of aromatic amino acids. Catalyzes the reversible NADPH linked reduction of 3-dehydroshikimate (DHSA) to yield shikimate (SA).</text>
</comment>
<dbReference type="Pfam" id="PF18317">
    <property type="entry name" value="SDH_C"/>
    <property type="match status" value="1"/>
</dbReference>
<dbReference type="PANTHER" id="PTHR21089:SF1">
    <property type="entry name" value="BIFUNCTIONAL 3-DEHYDROQUINATE DEHYDRATASE_SHIKIMATE DEHYDROGENASE, CHLOROPLASTIC"/>
    <property type="match status" value="1"/>
</dbReference>
<evidence type="ECO:0000256" key="1">
    <source>
        <dbReference type="ARBA" id="ARBA00004871"/>
    </source>
</evidence>
<dbReference type="PANTHER" id="PTHR21089">
    <property type="entry name" value="SHIKIMATE DEHYDROGENASE"/>
    <property type="match status" value="1"/>
</dbReference>
<comment type="catalytic activity">
    <reaction evidence="7 8">
        <text>shikimate + NADP(+) = 3-dehydroshikimate + NADPH + H(+)</text>
        <dbReference type="Rhea" id="RHEA:17737"/>
        <dbReference type="ChEBI" id="CHEBI:15378"/>
        <dbReference type="ChEBI" id="CHEBI:16630"/>
        <dbReference type="ChEBI" id="CHEBI:36208"/>
        <dbReference type="ChEBI" id="CHEBI:57783"/>
        <dbReference type="ChEBI" id="CHEBI:58349"/>
        <dbReference type="EC" id="1.1.1.25"/>
    </reaction>
</comment>
<feature type="active site" description="Proton acceptor" evidence="8">
    <location>
        <position position="70"/>
    </location>
</feature>
<proteinExistence type="inferred from homology"/>
<feature type="binding site" evidence="8">
    <location>
        <begin position="130"/>
        <end position="134"/>
    </location>
    <ligand>
        <name>NADP(+)</name>
        <dbReference type="ChEBI" id="CHEBI:58349"/>
    </ligand>
</feature>
<evidence type="ECO:0000256" key="2">
    <source>
        <dbReference type="ARBA" id="ARBA00012962"/>
    </source>
</evidence>
<comment type="pathway">
    <text evidence="1 8">Metabolic intermediate biosynthesis; chorismate biosynthesis; chorismate from D-erythrose 4-phosphate and phosphoenolpyruvate: step 4/7.</text>
</comment>
<keyword evidence="4 8" id="KW-0521">NADP</keyword>
<organism evidence="11 12">
    <name type="scientific">Prosthecochloris ethylica</name>
    <dbReference type="NCBI Taxonomy" id="2743976"/>
    <lineage>
        <taxon>Bacteria</taxon>
        <taxon>Pseudomonadati</taxon>
        <taxon>Chlorobiota</taxon>
        <taxon>Chlorobiia</taxon>
        <taxon>Chlorobiales</taxon>
        <taxon>Chlorobiaceae</taxon>
        <taxon>Prosthecochloris</taxon>
    </lineage>
</organism>
<name>A0ABR9XT87_9CHLB</name>
<feature type="binding site" evidence="8">
    <location>
        <position position="91"/>
    </location>
    <ligand>
        <name>shikimate</name>
        <dbReference type="ChEBI" id="CHEBI:36208"/>
    </ligand>
</feature>
<evidence type="ECO:0000313" key="11">
    <source>
        <dbReference type="EMBL" id="MBF0637261.1"/>
    </source>
</evidence>
<evidence type="ECO:0000256" key="4">
    <source>
        <dbReference type="ARBA" id="ARBA00022857"/>
    </source>
</evidence>
<keyword evidence="6 8" id="KW-0057">Aromatic amino acid biosynthesis</keyword>
<comment type="caution">
    <text evidence="11">The sequence shown here is derived from an EMBL/GenBank/DDBJ whole genome shotgun (WGS) entry which is preliminary data.</text>
</comment>
<evidence type="ECO:0000256" key="3">
    <source>
        <dbReference type="ARBA" id="ARBA00022605"/>
    </source>
</evidence>
<dbReference type="Gene3D" id="3.40.50.10860">
    <property type="entry name" value="Leucine Dehydrogenase, chain A, domain 1"/>
    <property type="match status" value="1"/>
</dbReference>
<feature type="domain" description="SDH C-terminal" evidence="10">
    <location>
        <begin position="250"/>
        <end position="278"/>
    </location>
</feature>
<dbReference type="InterPro" id="IPR022893">
    <property type="entry name" value="Shikimate_DH_fam"/>
</dbReference>
<evidence type="ECO:0000313" key="12">
    <source>
        <dbReference type="Proteomes" id="UP000619838"/>
    </source>
</evidence>
<dbReference type="CDD" id="cd01065">
    <property type="entry name" value="NAD_bind_Shikimate_DH"/>
    <property type="match status" value="1"/>
</dbReference>
<evidence type="ECO:0000259" key="10">
    <source>
        <dbReference type="Pfam" id="PF18317"/>
    </source>
</evidence>
<comment type="caution">
    <text evidence="8">Lacks conserved residue(s) required for the propagation of feature annotation.</text>
</comment>
<dbReference type="EC" id="1.1.1.25" evidence="2 8"/>
<feature type="binding site" evidence="8">
    <location>
        <begin position="18"/>
        <end position="20"/>
    </location>
    <ligand>
        <name>shikimate</name>
        <dbReference type="ChEBI" id="CHEBI:36208"/>
    </ligand>
</feature>
<dbReference type="EMBL" id="JADGII010000015">
    <property type="protein sequence ID" value="MBF0637261.1"/>
    <property type="molecule type" value="Genomic_DNA"/>
</dbReference>